<dbReference type="EMBL" id="KZ613492">
    <property type="protein sequence ID" value="PMD18784.1"/>
    <property type="molecule type" value="Genomic_DNA"/>
</dbReference>
<reference evidence="2 3" key="1">
    <citation type="submission" date="2016-05" db="EMBL/GenBank/DDBJ databases">
        <title>A degradative enzymes factory behind the ericoid mycorrhizal symbiosis.</title>
        <authorList>
            <consortium name="DOE Joint Genome Institute"/>
            <person name="Martino E."/>
            <person name="Morin E."/>
            <person name="Grelet G."/>
            <person name="Kuo A."/>
            <person name="Kohler A."/>
            <person name="Daghino S."/>
            <person name="Barry K."/>
            <person name="Choi C."/>
            <person name="Cichocki N."/>
            <person name="Clum A."/>
            <person name="Copeland A."/>
            <person name="Hainaut M."/>
            <person name="Haridas S."/>
            <person name="Labutti K."/>
            <person name="Lindquist E."/>
            <person name="Lipzen A."/>
            <person name="Khouja H.-R."/>
            <person name="Murat C."/>
            <person name="Ohm R."/>
            <person name="Olson A."/>
            <person name="Spatafora J."/>
            <person name="Veneault-Fourrey C."/>
            <person name="Henrissat B."/>
            <person name="Grigoriev I."/>
            <person name="Martin F."/>
            <person name="Perotto S."/>
        </authorList>
    </citation>
    <scope>NUCLEOTIDE SEQUENCE [LARGE SCALE GENOMIC DNA]</scope>
    <source>
        <strain evidence="2 3">UAMH 7357</strain>
    </source>
</reference>
<feature type="transmembrane region" description="Helical" evidence="1">
    <location>
        <begin position="167"/>
        <end position="186"/>
    </location>
</feature>
<evidence type="ECO:0000313" key="2">
    <source>
        <dbReference type="EMBL" id="PMD18784.1"/>
    </source>
</evidence>
<accession>A0A2J6PXW7</accession>
<evidence type="ECO:0000313" key="3">
    <source>
        <dbReference type="Proteomes" id="UP000235672"/>
    </source>
</evidence>
<keyword evidence="3" id="KW-1185">Reference proteome</keyword>
<keyword evidence="1" id="KW-1133">Transmembrane helix</keyword>
<protein>
    <submittedName>
        <fullName evidence="2">Uncharacterized protein</fullName>
    </submittedName>
</protein>
<feature type="transmembrane region" description="Helical" evidence="1">
    <location>
        <begin position="198"/>
        <end position="217"/>
    </location>
</feature>
<organism evidence="2 3">
    <name type="scientific">Hyaloscypha hepaticicola</name>
    <dbReference type="NCBI Taxonomy" id="2082293"/>
    <lineage>
        <taxon>Eukaryota</taxon>
        <taxon>Fungi</taxon>
        <taxon>Dikarya</taxon>
        <taxon>Ascomycota</taxon>
        <taxon>Pezizomycotina</taxon>
        <taxon>Leotiomycetes</taxon>
        <taxon>Helotiales</taxon>
        <taxon>Hyaloscyphaceae</taxon>
        <taxon>Hyaloscypha</taxon>
    </lineage>
</organism>
<proteinExistence type="predicted"/>
<keyword evidence="1" id="KW-0812">Transmembrane</keyword>
<name>A0A2J6PXW7_9HELO</name>
<dbReference type="Proteomes" id="UP000235672">
    <property type="component" value="Unassembled WGS sequence"/>
</dbReference>
<gene>
    <name evidence="2" type="ORF">NA56DRAFT_751120</name>
</gene>
<dbReference type="AlphaFoldDB" id="A0A2J6PXW7"/>
<keyword evidence="1" id="KW-0472">Membrane</keyword>
<sequence>MRDSGPAGLARGLVEEDRRGMRLETGVQKYLFRGLSGHLSTPAVHIHAEGLKVPCGTCRVLGAAGGPVSSLPRMSKRLSTGSAGVRVRHELLVITRCQPDPSPLLGAAGAPREGCGCRVPLPSVGFTGDRQSQACVSSMALCYPRKEHGAGEMAAVKGPTRFTEYKIALVMILVLGLLVTAHIIGSDRLHELLPFPELAAGCLMMVVLSSHLLATPLQQLAAQVSRRSGTTRPSNLASSCRKRNRIYVPDPPNPWRRHALRIGDRPWARYGVVKMDIILSRNSPPLERILDFGIAQVAESWLELVLPSSAKSSRCRVLARGYEKSPTWSEVAWMCEYHGTRT</sequence>
<evidence type="ECO:0000256" key="1">
    <source>
        <dbReference type="SAM" id="Phobius"/>
    </source>
</evidence>